<dbReference type="InterPro" id="IPR005545">
    <property type="entry name" value="YCII"/>
</dbReference>
<dbReference type="InterPro" id="IPR011008">
    <property type="entry name" value="Dimeric_a/b-barrel"/>
</dbReference>
<evidence type="ECO:0000313" key="4">
    <source>
        <dbReference type="Proteomes" id="UP000366065"/>
    </source>
</evidence>
<feature type="domain" description="YCII-related" evidence="2">
    <location>
        <begin position="1"/>
        <end position="88"/>
    </location>
</feature>
<organism evidence="3 4">
    <name type="scientific">Pandoraea capi</name>
    <dbReference type="NCBI Taxonomy" id="2508286"/>
    <lineage>
        <taxon>Bacteria</taxon>
        <taxon>Pseudomonadati</taxon>
        <taxon>Pseudomonadota</taxon>
        <taxon>Betaproteobacteria</taxon>
        <taxon>Burkholderiales</taxon>
        <taxon>Burkholderiaceae</taxon>
        <taxon>Pandoraea</taxon>
    </lineage>
</organism>
<dbReference type="SUPFAM" id="SSF54909">
    <property type="entry name" value="Dimeric alpha+beta barrel"/>
    <property type="match status" value="1"/>
</dbReference>
<evidence type="ECO:0000256" key="1">
    <source>
        <dbReference type="ARBA" id="ARBA00007689"/>
    </source>
</evidence>
<gene>
    <name evidence="3" type="ORF">PCA20602_01287</name>
</gene>
<dbReference type="Gene3D" id="3.30.70.1060">
    <property type="entry name" value="Dimeric alpha+beta barrel"/>
    <property type="match status" value="1"/>
</dbReference>
<dbReference type="RefSeq" id="WP_174980852.1">
    <property type="nucleotide sequence ID" value="NZ_CABPRV010000002.1"/>
</dbReference>
<reference evidence="3 4" key="1">
    <citation type="submission" date="2019-08" db="EMBL/GenBank/DDBJ databases">
        <authorList>
            <person name="Peeters C."/>
        </authorList>
    </citation>
    <scope>NUCLEOTIDE SEQUENCE [LARGE SCALE GENOMIC DNA]</scope>
    <source>
        <strain evidence="3 4">LMG 20602</strain>
    </source>
</reference>
<dbReference type="PANTHER" id="PTHR33606">
    <property type="entry name" value="PROTEIN YCII"/>
    <property type="match status" value="1"/>
</dbReference>
<evidence type="ECO:0000313" key="3">
    <source>
        <dbReference type="EMBL" id="VVD84204.1"/>
    </source>
</evidence>
<dbReference type="EMBL" id="CABPRV010000002">
    <property type="protein sequence ID" value="VVD84204.1"/>
    <property type="molecule type" value="Genomic_DNA"/>
</dbReference>
<dbReference type="Proteomes" id="UP000366065">
    <property type="component" value="Unassembled WGS sequence"/>
</dbReference>
<sequence length="105" mass="11851">MLYILYCRDDPSVSHAIRSAHKDAHLAYLAQHTDLIVIGGAMLAEDGQTRVGSTLILNVDRREQAEQFSLNEPFRQAGLYASVTITRMRRAQWFPEHAPKTVEGQ</sequence>
<keyword evidence="4" id="KW-1185">Reference proteome</keyword>
<proteinExistence type="inferred from homology"/>
<dbReference type="InterPro" id="IPR051807">
    <property type="entry name" value="Sec-metab_biosynth-assoc"/>
</dbReference>
<dbReference type="PANTHER" id="PTHR33606:SF3">
    <property type="entry name" value="PROTEIN YCII"/>
    <property type="match status" value="1"/>
</dbReference>
<protein>
    <recommendedName>
        <fullName evidence="2">YCII-related domain-containing protein</fullName>
    </recommendedName>
</protein>
<comment type="caution">
    <text evidence="3">The sequence shown here is derived from an EMBL/GenBank/DDBJ whole genome shotgun (WGS) entry which is preliminary data.</text>
</comment>
<accession>A0ABY6VT11</accession>
<dbReference type="Pfam" id="PF03795">
    <property type="entry name" value="YCII"/>
    <property type="match status" value="1"/>
</dbReference>
<comment type="similarity">
    <text evidence="1">Belongs to the YciI family.</text>
</comment>
<name>A0ABY6VT11_9BURK</name>
<evidence type="ECO:0000259" key="2">
    <source>
        <dbReference type="Pfam" id="PF03795"/>
    </source>
</evidence>